<gene>
    <name evidence="1" type="ORF">LARSCL_LOCUS17443</name>
</gene>
<organism evidence="1 2">
    <name type="scientific">Larinioides sclopetarius</name>
    <dbReference type="NCBI Taxonomy" id="280406"/>
    <lineage>
        <taxon>Eukaryota</taxon>
        <taxon>Metazoa</taxon>
        <taxon>Ecdysozoa</taxon>
        <taxon>Arthropoda</taxon>
        <taxon>Chelicerata</taxon>
        <taxon>Arachnida</taxon>
        <taxon>Araneae</taxon>
        <taxon>Araneomorphae</taxon>
        <taxon>Entelegynae</taxon>
        <taxon>Araneoidea</taxon>
        <taxon>Araneidae</taxon>
        <taxon>Larinioides</taxon>
    </lineage>
</organism>
<evidence type="ECO:0000313" key="1">
    <source>
        <dbReference type="EMBL" id="CAL1292072.1"/>
    </source>
</evidence>
<keyword evidence="2" id="KW-1185">Reference proteome</keyword>
<name>A0AAV2B7G3_9ARAC</name>
<dbReference type="AlphaFoldDB" id="A0AAV2B7G3"/>
<dbReference type="Gene3D" id="3.80.10.10">
    <property type="entry name" value="Ribonuclease Inhibitor"/>
    <property type="match status" value="1"/>
</dbReference>
<proteinExistence type="predicted"/>
<dbReference type="EMBL" id="CAXIEN010000298">
    <property type="protein sequence ID" value="CAL1292072.1"/>
    <property type="molecule type" value="Genomic_DNA"/>
</dbReference>
<dbReference type="Proteomes" id="UP001497382">
    <property type="component" value="Unassembled WGS sequence"/>
</dbReference>
<evidence type="ECO:0000313" key="2">
    <source>
        <dbReference type="Proteomes" id="UP001497382"/>
    </source>
</evidence>
<comment type="caution">
    <text evidence="1">The sequence shown here is derived from an EMBL/GenBank/DDBJ whole genome shotgun (WGS) entry which is preliminary data.</text>
</comment>
<sequence>MSKETETLWALSRQATFNLLEAKFWNIAQNPFSRLPPKIVQDLEVFVRSRRGFSEEKESFDVLNLLFQSGHIEKFDVFHWNSRQIQKRLPNILTKTFCRNLISLSLPKHFYAICPVESILSTCSKLVEVHLPVFVDLDVFENCPELEILRFHATDDEFSNYFLKNTGEIPFTIRKLRVLTVCNTQSHFAVTKDIIAKLLLNCPKLESVGCCNSLDAFQYIRETQDDLPNPLHLQRCYWGLKYSDFIPASDTPNLESYQTRFSRMVKTASLMCSSLQELVIDVYDNNCVQHLVRLKNLTVLSINYEDPYDEMYQPAFVSLLREIGSQLKHLSVSAQNPVPLDIICKRCCNLESLRILGEVTISNHKKKWKKLPDLRSFCVSKIQGEYLHLLFQRCPNIKELFIGSVLDFNDDFLEILSEDGSLPKLEIVSVETCSLSKDGFMRFMKSVPTLQKVSFDRSMEWCGEELMDEIKTWVEALGKTIEVDKRLYKKEYFRVKIHPCVF</sequence>
<dbReference type="SUPFAM" id="SSF52047">
    <property type="entry name" value="RNI-like"/>
    <property type="match status" value="1"/>
</dbReference>
<protein>
    <submittedName>
        <fullName evidence="1">Uncharacterized protein</fullName>
    </submittedName>
</protein>
<accession>A0AAV2B7G3</accession>
<reference evidence="1 2" key="1">
    <citation type="submission" date="2024-04" db="EMBL/GenBank/DDBJ databases">
        <authorList>
            <person name="Rising A."/>
            <person name="Reimegard J."/>
            <person name="Sonavane S."/>
            <person name="Akerstrom W."/>
            <person name="Nylinder S."/>
            <person name="Hedman E."/>
            <person name="Kallberg Y."/>
        </authorList>
    </citation>
    <scope>NUCLEOTIDE SEQUENCE [LARGE SCALE GENOMIC DNA]</scope>
</reference>
<dbReference type="InterPro" id="IPR032675">
    <property type="entry name" value="LRR_dom_sf"/>
</dbReference>